<comment type="function">
    <text evidence="9">Phosphorylase is an important allosteric enzyme in carbohydrate metabolism. Enzymes from different sources differ in their regulatory mechanisms and in their natural substrates. However, all known phosphorylases share catalytic and structural properties.</text>
</comment>
<dbReference type="SUPFAM" id="SSF53756">
    <property type="entry name" value="UDP-Glycosyltransferase/glycogen phosphorylase"/>
    <property type="match status" value="1"/>
</dbReference>
<comment type="caution">
    <text evidence="10">The sequence shown here is derived from an EMBL/GenBank/DDBJ whole genome shotgun (WGS) entry which is preliminary data.</text>
</comment>
<evidence type="ECO:0000313" key="11">
    <source>
        <dbReference type="Proteomes" id="UP000093514"/>
    </source>
</evidence>
<keyword evidence="8" id="KW-0119">Carbohydrate metabolism</keyword>
<evidence type="ECO:0000256" key="2">
    <source>
        <dbReference type="ARBA" id="ARBA00001933"/>
    </source>
</evidence>
<dbReference type="Pfam" id="PF00343">
    <property type="entry name" value="Phosphorylase"/>
    <property type="match status" value="1"/>
</dbReference>
<dbReference type="PANTHER" id="PTHR42655:SF1">
    <property type="entry name" value="GLYCOGEN PHOSPHORYLASE"/>
    <property type="match status" value="1"/>
</dbReference>
<keyword evidence="6" id="KW-0808">Transferase</keyword>
<dbReference type="EMBL" id="LWDV01000010">
    <property type="protein sequence ID" value="OCL25543.1"/>
    <property type="molecule type" value="Genomic_DNA"/>
</dbReference>
<evidence type="ECO:0000256" key="9">
    <source>
        <dbReference type="ARBA" id="ARBA00025174"/>
    </source>
</evidence>
<organism evidence="10 11">
    <name type="scientific">Orenia metallireducens</name>
    <dbReference type="NCBI Taxonomy" id="1413210"/>
    <lineage>
        <taxon>Bacteria</taxon>
        <taxon>Bacillati</taxon>
        <taxon>Bacillota</taxon>
        <taxon>Clostridia</taxon>
        <taxon>Halanaerobiales</taxon>
        <taxon>Halobacteroidaceae</taxon>
        <taxon>Orenia</taxon>
    </lineage>
</organism>
<sequence>MANQEPKVAYFCMEYGITSDFKIYSGGLGILAGDHMKAAYDQNRDLIGIGMLWKQGYNEQIIKEGRPYKAYPIETEKYDFLEDTGVKVKVEIRERDVWCKVWKVDCFNNADLYLLDTDLPENYAGDEWITDRLYGGFNEHRIAQEMVLSIGGVRALRALGIKPDVYHFNDSHPVFAGIELLREKMEDEGMWFDDALREVRKNVVFTTHTPVAAGNEVHPHRLLKYMGAYLHLNTEQMVAIGDAPFSMTAAGLRLSRNANSVASLHEQTANEMWSHVDGAAPIVGITNGVHRGTWTDERVVSAFKDGDTNKIWEAHQAAKKDLLDLIEERNGVKLDADKLLIGFARRAAPYKRSDFIFSKPEVIEKYLKSGEIQIVFAGKAHPLDNKGREIVARLIEMADKYSNSVVFLEDYDMTIGAALTRGCDIWLNNPRRPKEASGTSGMKAAMNGVLNLSILDGWWPEACNHGVNGWAISPDGEEAKTAEDFEGSYDEKIAQLDEYDVNNLYDVLLNQVLPTYADKEKWVEMMKESHKDTYEKFSADRMLNDYYRLVYAPENN</sequence>
<reference evidence="10 11" key="2">
    <citation type="submission" date="2016-08" db="EMBL/GenBank/DDBJ databases">
        <title>Orenia metallireducens sp. nov. strain Z6, a Novel Metal-reducing Firmicute from the Deep Subsurface.</title>
        <authorList>
            <person name="Maxim B.I."/>
            <person name="Kenneth K."/>
            <person name="Flynn T.M."/>
            <person name="Oloughlin E.J."/>
            <person name="Locke R.A."/>
            <person name="Weber J.R."/>
            <person name="Egan S.M."/>
            <person name="Mackie R.I."/>
            <person name="Cann I.K."/>
        </authorList>
    </citation>
    <scope>NUCLEOTIDE SEQUENCE [LARGE SCALE GENOMIC DNA]</scope>
    <source>
        <strain evidence="10 11">Z6</strain>
    </source>
</reference>
<keyword evidence="7" id="KW-0663">Pyridoxal phosphate</keyword>
<evidence type="ECO:0000256" key="5">
    <source>
        <dbReference type="ARBA" id="ARBA00022676"/>
    </source>
</evidence>
<dbReference type="Proteomes" id="UP000093514">
    <property type="component" value="Unassembled WGS sequence"/>
</dbReference>
<evidence type="ECO:0000256" key="4">
    <source>
        <dbReference type="ARBA" id="ARBA00012591"/>
    </source>
</evidence>
<proteinExistence type="inferred from homology"/>
<dbReference type="GO" id="GO:0005975">
    <property type="term" value="P:carbohydrate metabolic process"/>
    <property type="evidence" value="ECO:0007669"/>
    <property type="project" value="InterPro"/>
</dbReference>
<dbReference type="RefSeq" id="WP_068719455.1">
    <property type="nucleotide sequence ID" value="NZ_LWDV01000010.1"/>
</dbReference>
<comment type="cofactor">
    <cofactor evidence="2">
        <name>pyridoxal 5'-phosphate</name>
        <dbReference type="ChEBI" id="CHEBI:597326"/>
    </cofactor>
</comment>
<name>A0A1C0A603_9FIRM</name>
<keyword evidence="5" id="KW-0328">Glycosyltransferase</keyword>
<dbReference type="NCBIfam" id="TIGR02094">
    <property type="entry name" value="more_P_ylases"/>
    <property type="match status" value="1"/>
</dbReference>
<protein>
    <recommendedName>
        <fullName evidence="4">glycogen phosphorylase</fullName>
        <ecNumber evidence="4">2.4.1.1</ecNumber>
    </recommendedName>
</protein>
<evidence type="ECO:0000256" key="6">
    <source>
        <dbReference type="ARBA" id="ARBA00022679"/>
    </source>
</evidence>
<comment type="catalytic activity">
    <reaction evidence="1">
        <text>[(1-&gt;4)-alpha-D-glucosyl](n) + phosphate = [(1-&gt;4)-alpha-D-glucosyl](n-1) + alpha-D-glucose 1-phosphate</text>
        <dbReference type="Rhea" id="RHEA:41732"/>
        <dbReference type="Rhea" id="RHEA-COMP:9584"/>
        <dbReference type="Rhea" id="RHEA-COMP:9586"/>
        <dbReference type="ChEBI" id="CHEBI:15444"/>
        <dbReference type="ChEBI" id="CHEBI:43474"/>
        <dbReference type="ChEBI" id="CHEBI:58601"/>
        <dbReference type="EC" id="2.4.1.1"/>
    </reaction>
</comment>
<dbReference type="Gene3D" id="3.40.50.2000">
    <property type="entry name" value="Glycogen Phosphorylase B"/>
    <property type="match status" value="3"/>
</dbReference>
<comment type="similarity">
    <text evidence="3">Belongs to the glycogen phosphorylase family.</text>
</comment>
<dbReference type="OrthoDB" id="9760804at2"/>
<evidence type="ECO:0000313" key="10">
    <source>
        <dbReference type="EMBL" id="OCL25543.1"/>
    </source>
</evidence>
<dbReference type="GO" id="GO:0030170">
    <property type="term" value="F:pyridoxal phosphate binding"/>
    <property type="evidence" value="ECO:0007669"/>
    <property type="project" value="InterPro"/>
</dbReference>
<gene>
    <name evidence="10" type="ORF">U472_14490</name>
</gene>
<dbReference type="EC" id="2.4.1.1" evidence="4"/>
<dbReference type="PANTHER" id="PTHR42655">
    <property type="entry name" value="GLYCOGEN PHOSPHORYLASE"/>
    <property type="match status" value="1"/>
</dbReference>
<keyword evidence="11" id="KW-1185">Reference proteome</keyword>
<dbReference type="InterPro" id="IPR052182">
    <property type="entry name" value="Glycogen/Maltodextrin_Phosph"/>
</dbReference>
<dbReference type="InterPro" id="IPR035090">
    <property type="entry name" value="Pyridoxal_P_attach_site"/>
</dbReference>
<accession>A0A1C0A603</accession>
<dbReference type="InterPro" id="IPR000811">
    <property type="entry name" value="Glyco_trans_35"/>
</dbReference>
<dbReference type="PROSITE" id="PS00102">
    <property type="entry name" value="PHOSPHORYLASE"/>
    <property type="match status" value="1"/>
</dbReference>
<evidence type="ECO:0000256" key="3">
    <source>
        <dbReference type="ARBA" id="ARBA00006047"/>
    </source>
</evidence>
<evidence type="ECO:0000256" key="7">
    <source>
        <dbReference type="ARBA" id="ARBA00022898"/>
    </source>
</evidence>
<evidence type="ECO:0000256" key="1">
    <source>
        <dbReference type="ARBA" id="ARBA00001275"/>
    </source>
</evidence>
<reference evidence="11" key="1">
    <citation type="submission" date="2016-07" db="EMBL/GenBank/DDBJ databases">
        <authorList>
            <person name="Florea S."/>
            <person name="Webb J.S."/>
            <person name="Jaromczyk J."/>
            <person name="Schardl C.L."/>
        </authorList>
    </citation>
    <scope>NUCLEOTIDE SEQUENCE [LARGE SCALE GENOMIC DNA]</scope>
    <source>
        <strain evidence="11">Z6</strain>
    </source>
</reference>
<dbReference type="AlphaFoldDB" id="A0A1C0A603"/>
<evidence type="ECO:0000256" key="8">
    <source>
        <dbReference type="ARBA" id="ARBA00023277"/>
    </source>
</evidence>
<dbReference type="InterPro" id="IPR011834">
    <property type="entry name" value="Agluc_phsphrylas"/>
</dbReference>
<dbReference type="GO" id="GO:0008184">
    <property type="term" value="F:glycogen phosphorylase activity"/>
    <property type="evidence" value="ECO:0007669"/>
    <property type="project" value="InterPro"/>
</dbReference>